<feature type="transmembrane region" description="Helical" evidence="5">
    <location>
        <begin position="288"/>
        <end position="306"/>
    </location>
</feature>
<evidence type="ECO:0000256" key="2">
    <source>
        <dbReference type="ARBA" id="ARBA00022692"/>
    </source>
</evidence>
<dbReference type="GO" id="GO:0016020">
    <property type="term" value="C:membrane"/>
    <property type="evidence" value="ECO:0007669"/>
    <property type="project" value="UniProtKB-SubCell"/>
</dbReference>
<feature type="domain" description="Sodium/calcium exchanger membrane region" evidence="6">
    <location>
        <begin position="191"/>
        <end position="318"/>
    </location>
</feature>
<accession>A0ABD5TK28</accession>
<evidence type="ECO:0000259" key="6">
    <source>
        <dbReference type="Pfam" id="PF01699"/>
    </source>
</evidence>
<evidence type="ECO:0000313" key="8">
    <source>
        <dbReference type="Proteomes" id="UP001596443"/>
    </source>
</evidence>
<evidence type="ECO:0000256" key="4">
    <source>
        <dbReference type="ARBA" id="ARBA00023136"/>
    </source>
</evidence>
<name>A0ABD5TK28_9EURY</name>
<reference evidence="7 8" key="1">
    <citation type="journal article" date="2019" name="Int. J. Syst. Evol. Microbiol.">
        <title>The Global Catalogue of Microorganisms (GCM) 10K type strain sequencing project: providing services to taxonomists for standard genome sequencing and annotation.</title>
        <authorList>
            <consortium name="The Broad Institute Genomics Platform"/>
            <consortium name="The Broad Institute Genome Sequencing Center for Infectious Disease"/>
            <person name="Wu L."/>
            <person name="Ma J."/>
        </authorList>
    </citation>
    <scope>NUCLEOTIDE SEQUENCE [LARGE SCALE GENOMIC DNA]</scope>
    <source>
        <strain evidence="7 8">SYNS20</strain>
    </source>
</reference>
<dbReference type="PANTHER" id="PTHR10846">
    <property type="entry name" value="SODIUM/POTASSIUM/CALCIUM EXCHANGER"/>
    <property type="match status" value="1"/>
</dbReference>
<dbReference type="Pfam" id="PF01699">
    <property type="entry name" value="Na_Ca_ex"/>
    <property type="match status" value="2"/>
</dbReference>
<dbReference type="RefSeq" id="WP_284061649.1">
    <property type="nucleotide sequence ID" value="NZ_CP126158.1"/>
</dbReference>
<comment type="caution">
    <text evidence="7">The sequence shown here is derived from an EMBL/GenBank/DDBJ whole genome shotgun (WGS) entry which is preliminary data.</text>
</comment>
<dbReference type="NCBIfam" id="TIGR00367">
    <property type="entry name" value="calcium/sodium antiporter"/>
    <property type="match status" value="1"/>
</dbReference>
<proteinExistence type="predicted"/>
<keyword evidence="8" id="KW-1185">Reference proteome</keyword>
<dbReference type="AlphaFoldDB" id="A0ABD5TK28"/>
<evidence type="ECO:0000313" key="7">
    <source>
        <dbReference type="EMBL" id="MFC6787497.1"/>
    </source>
</evidence>
<feature type="transmembrane region" description="Helical" evidence="5">
    <location>
        <begin position="137"/>
        <end position="157"/>
    </location>
</feature>
<dbReference type="Gene3D" id="1.20.1420.30">
    <property type="entry name" value="NCX, central ion-binding region"/>
    <property type="match status" value="1"/>
</dbReference>
<dbReference type="PANTHER" id="PTHR10846:SF8">
    <property type="entry name" value="INNER MEMBRANE PROTEIN YRBG"/>
    <property type="match status" value="1"/>
</dbReference>
<sequence length="334" mass="33682">MRSAIGQLAVQLAVVAVAVVGLWVGARLLVDAVVRLARRFGLSDLTVGLTVVAMGTSTPELSVTIDAALKGLGDLGVGNLLGSNIYNLAFILGVVSLVRVIPVASSLVRRDGLALLASTAVGGVVLLDLSVTRAEGTALALAFVAYTGYLLHTGTAVTDASDGMTGANTSGGVEITREITERVQFRGRDGALLVVGLAIVLVSGDALVAAASGLARGAGVTEWVIGGTIVAAGTSTPEFAVSLVALRRGSLGVSVGNVVGSNVFNAVAIVGVAAVIRPLTVSPAALETLAWLAVVSVAMVTAMWTGRVLSRAEGALFACSEVLRWTLGLLGRFG</sequence>
<feature type="transmembrane region" description="Helical" evidence="5">
    <location>
        <begin position="258"/>
        <end position="276"/>
    </location>
</feature>
<evidence type="ECO:0000256" key="5">
    <source>
        <dbReference type="SAM" id="Phobius"/>
    </source>
</evidence>
<dbReference type="InterPro" id="IPR044880">
    <property type="entry name" value="NCX_ion-bd_dom_sf"/>
</dbReference>
<evidence type="ECO:0000256" key="3">
    <source>
        <dbReference type="ARBA" id="ARBA00022989"/>
    </source>
</evidence>
<feature type="domain" description="Sodium/calcium exchanger membrane region" evidence="6">
    <location>
        <begin position="12"/>
        <end position="150"/>
    </location>
</feature>
<feature type="transmembrane region" description="Helical" evidence="5">
    <location>
        <begin position="12"/>
        <end position="30"/>
    </location>
</feature>
<feature type="transmembrane region" description="Helical" evidence="5">
    <location>
        <begin position="85"/>
        <end position="101"/>
    </location>
</feature>
<feature type="transmembrane region" description="Helical" evidence="5">
    <location>
        <begin position="113"/>
        <end position="131"/>
    </location>
</feature>
<organism evidence="7 8">
    <name type="scientific">Halobaculum halobium</name>
    <dbReference type="NCBI Taxonomy" id="3032281"/>
    <lineage>
        <taxon>Archaea</taxon>
        <taxon>Methanobacteriati</taxon>
        <taxon>Methanobacteriota</taxon>
        <taxon>Stenosarchaea group</taxon>
        <taxon>Halobacteria</taxon>
        <taxon>Halobacteriales</taxon>
        <taxon>Haloferacaceae</taxon>
        <taxon>Halobaculum</taxon>
    </lineage>
</organism>
<dbReference type="EMBL" id="JBHSWX010000012">
    <property type="protein sequence ID" value="MFC6787497.1"/>
    <property type="molecule type" value="Genomic_DNA"/>
</dbReference>
<feature type="transmembrane region" description="Helical" evidence="5">
    <location>
        <begin position="42"/>
        <end position="65"/>
    </location>
</feature>
<keyword evidence="3 5" id="KW-1133">Transmembrane helix</keyword>
<feature type="transmembrane region" description="Helical" evidence="5">
    <location>
        <begin position="223"/>
        <end position="246"/>
    </location>
</feature>
<gene>
    <name evidence="7" type="ORF">ACFQFD_16265</name>
</gene>
<comment type="subcellular location">
    <subcellularLocation>
        <location evidence="1">Membrane</location>
        <topology evidence="1">Multi-pass membrane protein</topology>
    </subcellularLocation>
</comment>
<protein>
    <submittedName>
        <fullName evidence="7">Calcium/sodium antiporter</fullName>
    </submittedName>
</protein>
<evidence type="ECO:0000256" key="1">
    <source>
        <dbReference type="ARBA" id="ARBA00004141"/>
    </source>
</evidence>
<feature type="transmembrane region" description="Helical" evidence="5">
    <location>
        <begin position="191"/>
        <end position="211"/>
    </location>
</feature>
<dbReference type="InterPro" id="IPR004837">
    <property type="entry name" value="NaCa_Exmemb"/>
</dbReference>
<keyword evidence="4 5" id="KW-0472">Membrane</keyword>
<dbReference type="GeneID" id="81210623"/>
<dbReference type="Proteomes" id="UP001596443">
    <property type="component" value="Unassembled WGS sequence"/>
</dbReference>
<keyword evidence="2 5" id="KW-0812">Transmembrane</keyword>
<dbReference type="InterPro" id="IPR004481">
    <property type="entry name" value="K/Na/Ca-exchanger"/>
</dbReference>